<dbReference type="SUPFAM" id="SSF52540">
    <property type="entry name" value="P-loop containing nucleoside triphosphate hydrolases"/>
    <property type="match status" value="1"/>
</dbReference>
<reference evidence="2" key="1">
    <citation type="submission" date="2020-04" db="EMBL/GenBank/DDBJ databases">
        <authorList>
            <person name="Chiriac C."/>
            <person name="Salcher M."/>
            <person name="Ghai R."/>
            <person name="Kavagutti S V."/>
        </authorList>
    </citation>
    <scope>NUCLEOTIDE SEQUENCE</scope>
</reference>
<dbReference type="InterPro" id="IPR003959">
    <property type="entry name" value="ATPase_AAA_core"/>
</dbReference>
<evidence type="ECO:0000259" key="1">
    <source>
        <dbReference type="Pfam" id="PF00004"/>
    </source>
</evidence>
<dbReference type="InterPro" id="IPR027417">
    <property type="entry name" value="P-loop_NTPase"/>
</dbReference>
<evidence type="ECO:0000313" key="2">
    <source>
        <dbReference type="EMBL" id="CAB4125359.1"/>
    </source>
</evidence>
<proteinExistence type="predicted"/>
<name>A0A6J5KZI6_9CAUD</name>
<dbReference type="GO" id="GO:0005524">
    <property type="term" value="F:ATP binding"/>
    <property type="evidence" value="ECO:0007669"/>
    <property type="project" value="InterPro"/>
</dbReference>
<gene>
    <name evidence="2" type="ORF">UFOVP53_118</name>
</gene>
<sequence>MSSNKEGKFVVTKVTEINDLYSGSEIEESDLLIKNDERIVQFKYIEPPKKKSEKFHAKPGVYNIEHKGQRIDLGDLELRSKNLLTSYDNTSKIMNEATNFFKHLDKYEELEVEKRRAILLYSPPGYGKTSAITRTIEELVKEDPNTIAINWPTSEIRSSDANRFLSKIDYKKHGCTRLVFVIEDIGGGEQEDYNGRERGIDSSLLNLLDGVDNTFSIPTFIIATTNHPGSLLEALSDRPGRFDEYVELDPPTFDQRVELIEFMSKRKCTEEEKTALKKAVDFSPAHLSEVIKRSILKGQTYTKVIDDLVNHKTLVSKRFEKNKASGIGIGLGAKR</sequence>
<dbReference type="GO" id="GO:0016887">
    <property type="term" value="F:ATP hydrolysis activity"/>
    <property type="evidence" value="ECO:0007669"/>
    <property type="project" value="InterPro"/>
</dbReference>
<accession>A0A6J5KZI6</accession>
<organism evidence="2">
    <name type="scientific">uncultured Caudovirales phage</name>
    <dbReference type="NCBI Taxonomy" id="2100421"/>
    <lineage>
        <taxon>Viruses</taxon>
        <taxon>Duplodnaviria</taxon>
        <taxon>Heunggongvirae</taxon>
        <taxon>Uroviricota</taxon>
        <taxon>Caudoviricetes</taxon>
        <taxon>Peduoviridae</taxon>
        <taxon>Maltschvirus</taxon>
        <taxon>Maltschvirus maltsch</taxon>
    </lineage>
</organism>
<feature type="domain" description="ATPase AAA-type core" evidence="1">
    <location>
        <begin position="118"/>
        <end position="248"/>
    </location>
</feature>
<dbReference type="Pfam" id="PF00004">
    <property type="entry name" value="AAA"/>
    <property type="match status" value="1"/>
</dbReference>
<dbReference type="InterPro" id="IPR050747">
    <property type="entry name" value="Mitochondrial_chaperone_BCS1"/>
</dbReference>
<dbReference type="PANTHER" id="PTHR23070">
    <property type="entry name" value="BCS1 AAA-TYPE ATPASE"/>
    <property type="match status" value="1"/>
</dbReference>
<protein>
    <submittedName>
        <fullName evidence="2">AAA domain containing protein</fullName>
    </submittedName>
</protein>
<dbReference type="EMBL" id="LR796189">
    <property type="protein sequence ID" value="CAB4125359.1"/>
    <property type="molecule type" value="Genomic_DNA"/>
</dbReference>
<dbReference type="Gene3D" id="3.40.50.300">
    <property type="entry name" value="P-loop containing nucleotide triphosphate hydrolases"/>
    <property type="match status" value="1"/>
</dbReference>